<feature type="transmembrane region" description="Helical" evidence="1">
    <location>
        <begin position="32"/>
        <end position="54"/>
    </location>
</feature>
<keyword evidence="1" id="KW-0812">Transmembrane</keyword>
<keyword evidence="1" id="KW-1133">Transmembrane helix</keyword>
<reference evidence="2 3" key="1">
    <citation type="journal article" date="2014" name="Agronomy (Basel)">
        <title>A Draft Genome Sequence for Ensete ventricosum, the Drought-Tolerant Tree Against Hunger.</title>
        <authorList>
            <person name="Harrison J."/>
            <person name="Moore K.A."/>
            <person name="Paszkiewicz K."/>
            <person name="Jones T."/>
            <person name="Grant M."/>
            <person name="Ambacheew D."/>
            <person name="Muzemil S."/>
            <person name="Studholme D.J."/>
        </authorList>
    </citation>
    <scope>NUCLEOTIDE SEQUENCE [LARGE SCALE GENOMIC DNA]</scope>
</reference>
<evidence type="ECO:0000256" key="1">
    <source>
        <dbReference type="SAM" id="Phobius"/>
    </source>
</evidence>
<name>A0A426XJ56_ENSVE</name>
<protein>
    <submittedName>
        <fullName evidence="2">Uncharacterized protein</fullName>
    </submittedName>
</protein>
<dbReference type="AlphaFoldDB" id="A0A426XJ56"/>
<sequence length="57" mass="6549">MNRTVLIGRATLWGHHCWSGVDVVEAFVFSSFSFLLFLYFILIVVVSVVVLVIFMRI</sequence>
<proteinExistence type="predicted"/>
<evidence type="ECO:0000313" key="2">
    <source>
        <dbReference type="EMBL" id="RRT39470.1"/>
    </source>
</evidence>
<dbReference type="EMBL" id="AMZH03020152">
    <property type="protein sequence ID" value="RRT39470.1"/>
    <property type="molecule type" value="Genomic_DNA"/>
</dbReference>
<dbReference type="Proteomes" id="UP000287651">
    <property type="component" value="Unassembled WGS sequence"/>
</dbReference>
<accession>A0A426XJ56</accession>
<organism evidence="2 3">
    <name type="scientific">Ensete ventricosum</name>
    <name type="common">Abyssinian banana</name>
    <name type="synonym">Musa ensete</name>
    <dbReference type="NCBI Taxonomy" id="4639"/>
    <lineage>
        <taxon>Eukaryota</taxon>
        <taxon>Viridiplantae</taxon>
        <taxon>Streptophyta</taxon>
        <taxon>Embryophyta</taxon>
        <taxon>Tracheophyta</taxon>
        <taxon>Spermatophyta</taxon>
        <taxon>Magnoliopsida</taxon>
        <taxon>Liliopsida</taxon>
        <taxon>Zingiberales</taxon>
        <taxon>Musaceae</taxon>
        <taxon>Ensete</taxon>
    </lineage>
</organism>
<keyword evidence="1" id="KW-0472">Membrane</keyword>
<gene>
    <name evidence="2" type="ORF">B296_00059105</name>
</gene>
<comment type="caution">
    <text evidence="2">The sequence shown here is derived from an EMBL/GenBank/DDBJ whole genome shotgun (WGS) entry which is preliminary data.</text>
</comment>
<evidence type="ECO:0000313" key="3">
    <source>
        <dbReference type="Proteomes" id="UP000287651"/>
    </source>
</evidence>